<dbReference type="GeneID" id="8292999"/>
<dbReference type="InterPro" id="IPR029044">
    <property type="entry name" value="Nucleotide-diphossugar_trans"/>
</dbReference>
<keyword evidence="8" id="KW-0472">Membrane</keyword>
<accession>C5DJ49</accession>
<comment type="subcellular location">
    <subcellularLocation>
        <location evidence="1">Membrane</location>
        <topology evidence="1">Single-pass type II membrane protein</topology>
    </subcellularLocation>
</comment>
<dbReference type="SUPFAM" id="SSF53448">
    <property type="entry name" value="Nucleotide-diphospho-sugar transferases"/>
    <property type="match status" value="1"/>
</dbReference>
<evidence type="ECO:0000256" key="1">
    <source>
        <dbReference type="ARBA" id="ARBA00004606"/>
    </source>
</evidence>
<name>C5DJ49_LACTC</name>
<keyword evidence="11" id="KW-1185">Reference proteome</keyword>
<dbReference type="GO" id="GO:0016020">
    <property type="term" value="C:membrane"/>
    <property type="evidence" value="ECO:0007669"/>
    <property type="project" value="UniProtKB-SubCell"/>
</dbReference>
<dbReference type="InParanoid" id="C5DJ49"/>
<dbReference type="HOGENOM" id="CLU_015387_1_0_1"/>
<keyword evidence="9" id="KW-0325">Glycoprotein</keyword>
<dbReference type="OrthoDB" id="430354at2759"/>
<proteinExistence type="inferred from homology"/>
<evidence type="ECO:0000256" key="9">
    <source>
        <dbReference type="ARBA" id="ARBA00023180"/>
    </source>
</evidence>
<dbReference type="OMA" id="FFWLGQL"/>
<evidence type="ECO:0000256" key="8">
    <source>
        <dbReference type="ARBA" id="ARBA00023136"/>
    </source>
</evidence>
<dbReference type="AlphaFoldDB" id="C5DJ49"/>
<dbReference type="Pfam" id="PF11051">
    <property type="entry name" value="Mannosyl_trans3"/>
    <property type="match status" value="1"/>
</dbReference>
<dbReference type="KEGG" id="lth:KLTH0F13486g"/>
<keyword evidence="7" id="KW-1133">Transmembrane helix</keyword>
<evidence type="ECO:0000256" key="4">
    <source>
        <dbReference type="ARBA" id="ARBA00022679"/>
    </source>
</evidence>
<dbReference type="Proteomes" id="UP000002036">
    <property type="component" value="Chromosome F"/>
</dbReference>
<dbReference type="PANTHER" id="PTHR31392">
    <property type="entry name" value="ALPHA-1,3-MANNOSYLTRANSFERASE MNN1-RELATED"/>
    <property type="match status" value="1"/>
</dbReference>
<protein>
    <submittedName>
        <fullName evidence="10">KLTH0F13486p</fullName>
    </submittedName>
</protein>
<evidence type="ECO:0000256" key="6">
    <source>
        <dbReference type="ARBA" id="ARBA00022968"/>
    </source>
</evidence>
<reference evidence="10 11" key="1">
    <citation type="journal article" date="2009" name="Genome Res.">
        <title>Comparative genomics of protoploid Saccharomycetaceae.</title>
        <authorList>
            <consortium name="The Genolevures Consortium"/>
            <person name="Souciet J.-L."/>
            <person name="Dujon B."/>
            <person name="Gaillardin C."/>
            <person name="Johnston M."/>
            <person name="Baret P.V."/>
            <person name="Cliften P."/>
            <person name="Sherman D.J."/>
            <person name="Weissenbach J."/>
            <person name="Westhof E."/>
            <person name="Wincker P."/>
            <person name="Jubin C."/>
            <person name="Poulain J."/>
            <person name="Barbe V."/>
            <person name="Segurens B."/>
            <person name="Artiguenave F."/>
            <person name="Anthouard V."/>
            <person name="Vacherie B."/>
            <person name="Val M.-E."/>
            <person name="Fulton R.S."/>
            <person name="Minx P."/>
            <person name="Wilson R."/>
            <person name="Durrens P."/>
            <person name="Jean G."/>
            <person name="Marck C."/>
            <person name="Martin T."/>
            <person name="Nikolski M."/>
            <person name="Rolland T."/>
            <person name="Seret M.-L."/>
            <person name="Casaregola S."/>
            <person name="Despons L."/>
            <person name="Fairhead C."/>
            <person name="Fischer G."/>
            <person name="Lafontaine I."/>
            <person name="Leh V."/>
            <person name="Lemaire M."/>
            <person name="de Montigny J."/>
            <person name="Neuveglise C."/>
            <person name="Thierry A."/>
            <person name="Blanc-Lenfle I."/>
            <person name="Bleykasten C."/>
            <person name="Diffels J."/>
            <person name="Fritsch E."/>
            <person name="Frangeul L."/>
            <person name="Goeffon A."/>
            <person name="Jauniaux N."/>
            <person name="Kachouri-Lafond R."/>
            <person name="Payen C."/>
            <person name="Potier S."/>
            <person name="Pribylova L."/>
            <person name="Ozanne C."/>
            <person name="Richard G.-F."/>
            <person name="Sacerdot C."/>
            <person name="Straub M.-L."/>
            <person name="Talla E."/>
        </authorList>
    </citation>
    <scope>NUCLEOTIDE SEQUENCE [LARGE SCALE GENOMIC DNA]</scope>
    <source>
        <strain evidence="11">ATCC 56472 / CBS 6340 / NRRL Y-8284</strain>
    </source>
</reference>
<dbReference type="GO" id="GO:0000033">
    <property type="term" value="F:alpha-1,3-mannosyltransferase activity"/>
    <property type="evidence" value="ECO:0007669"/>
    <property type="project" value="TreeGrafter"/>
</dbReference>
<dbReference type="FunCoup" id="C5DJ49">
    <property type="interactions" value="29"/>
</dbReference>
<evidence type="ECO:0000313" key="11">
    <source>
        <dbReference type="Proteomes" id="UP000002036"/>
    </source>
</evidence>
<dbReference type="RefSeq" id="XP_002554775.1">
    <property type="nucleotide sequence ID" value="XM_002554729.1"/>
</dbReference>
<evidence type="ECO:0000256" key="2">
    <source>
        <dbReference type="ARBA" id="ARBA00009105"/>
    </source>
</evidence>
<gene>
    <name evidence="10" type="ordered locus">KLTH0F13486g</name>
</gene>
<dbReference type="PANTHER" id="PTHR31392:SF1">
    <property type="entry name" value="ALPHA-1,3-MANNOSYLTRANSFERASE MNN1-RELATED"/>
    <property type="match status" value="1"/>
</dbReference>
<organism evidence="10 11">
    <name type="scientific">Lachancea thermotolerans (strain ATCC 56472 / CBS 6340 / NRRL Y-8284)</name>
    <name type="common">Yeast</name>
    <name type="synonym">Kluyveromyces thermotolerans</name>
    <dbReference type="NCBI Taxonomy" id="559295"/>
    <lineage>
        <taxon>Eukaryota</taxon>
        <taxon>Fungi</taxon>
        <taxon>Dikarya</taxon>
        <taxon>Ascomycota</taxon>
        <taxon>Saccharomycotina</taxon>
        <taxon>Saccharomycetes</taxon>
        <taxon>Saccharomycetales</taxon>
        <taxon>Saccharomycetaceae</taxon>
        <taxon>Lachancea</taxon>
    </lineage>
</organism>
<comment type="similarity">
    <text evidence="2">Belongs to the MNN1/MNT family.</text>
</comment>
<keyword evidence="5" id="KW-0812">Transmembrane</keyword>
<dbReference type="eggNOG" id="ENOG502RZ48">
    <property type="taxonomic scope" value="Eukaryota"/>
</dbReference>
<sequence>MMLRVRKTGFRRAVVFFGFFLVCLLIARTSRKQRGFSRASLEQFAKLCRESSQRVALNDSPFSDFLKPWWRVSMARQDWREFKSQNLQQKCRYYFDSVHLKDPQWTNNAVRILFNSDNANNAKISNVIERVRVFDDCFISGDLSLNQVIPQKRDVMGFHHRVFPFLRDFRKPEELWPTIVDLKTRRELRKGVVPHYSAPEDGAFRMDNSKSFWRNWNAFSTGRGLVFSLGERHLDPFIRHLKILDHLGNKLPIQIVQRENELSEQFLNALSSFLQRSHQRVYYINCGAILEPLYGLEMTYFVNKWIASIFNTFSEVILMDADVIPFIPLEEFFDDDQYNRSGVLLYKDRDMPGETTFDYCIESFNYLMPSAEATILMNHTMKVNGSAVRPDSTIFSNEEEHIYYRFFYNKTLHNVDSGLVVFRKPEKLIGLLISLFMNLDPRLSRCVYGDKELFWLGQLFGGQDYTIDPIDGSVVGPLVTKLSEETGEKEYEICATQMSHSSRDKRLLWTNGGLKKCKTPGAAHMDFDRSPDYFKSQYSSEEDLQNVYDQALQLEALIIPDIKSHPWVKAQECLEYTYCASLSIGDMQSALSNGALLVFDGDDSKDFNEISNIWNIDLIPQGS</sequence>
<evidence type="ECO:0000256" key="5">
    <source>
        <dbReference type="ARBA" id="ARBA00022692"/>
    </source>
</evidence>
<evidence type="ECO:0000313" key="10">
    <source>
        <dbReference type="EMBL" id="CAR24338.1"/>
    </source>
</evidence>
<dbReference type="EMBL" id="CU928170">
    <property type="protein sequence ID" value="CAR24338.1"/>
    <property type="molecule type" value="Genomic_DNA"/>
</dbReference>
<dbReference type="InterPro" id="IPR022751">
    <property type="entry name" value="Alpha_mannosyltransferase"/>
</dbReference>
<dbReference type="GO" id="GO:0005794">
    <property type="term" value="C:Golgi apparatus"/>
    <property type="evidence" value="ECO:0007669"/>
    <property type="project" value="TreeGrafter"/>
</dbReference>
<keyword evidence="6" id="KW-0735">Signal-anchor</keyword>
<keyword evidence="4" id="KW-0808">Transferase</keyword>
<keyword evidence="3" id="KW-0328">Glycosyltransferase</keyword>
<evidence type="ECO:0000256" key="7">
    <source>
        <dbReference type="ARBA" id="ARBA00022989"/>
    </source>
</evidence>
<dbReference type="GO" id="GO:0006493">
    <property type="term" value="P:protein O-linked glycosylation"/>
    <property type="evidence" value="ECO:0007669"/>
    <property type="project" value="TreeGrafter"/>
</dbReference>
<evidence type="ECO:0000256" key="3">
    <source>
        <dbReference type="ARBA" id="ARBA00022676"/>
    </source>
</evidence>